<keyword evidence="2" id="KW-1185">Reference proteome</keyword>
<protein>
    <submittedName>
        <fullName evidence="1">Uncharacterized protein</fullName>
    </submittedName>
</protein>
<dbReference type="SUPFAM" id="SSF48371">
    <property type="entry name" value="ARM repeat"/>
    <property type="match status" value="1"/>
</dbReference>
<dbReference type="GeneID" id="94830810"/>
<dbReference type="EMBL" id="MLAK01001371">
    <property type="protein sequence ID" value="OHS93769.1"/>
    <property type="molecule type" value="Genomic_DNA"/>
</dbReference>
<dbReference type="Proteomes" id="UP000179807">
    <property type="component" value="Unassembled WGS sequence"/>
</dbReference>
<evidence type="ECO:0000313" key="1">
    <source>
        <dbReference type="EMBL" id="OHS93769.1"/>
    </source>
</evidence>
<accession>A0A1J4J4Z5</accession>
<dbReference type="VEuPathDB" id="TrichDB:TRFO_11565"/>
<evidence type="ECO:0000313" key="2">
    <source>
        <dbReference type="Proteomes" id="UP000179807"/>
    </source>
</evidence>
<comment type="caution">
    <text evidence="1">The sequence shown here is derived from an EMBL/GenBank/DDBJ whole genome shotgun (WGS) entry which is preliminary data.</text>
</comment>
<dbReference type="RefSeq" id="XP_068346906.1">
    <property type="nucleotide sequence ID" value="XM_068496106.1"/>
</dbReference>
<proteinExistence type="predicted"/>
<dbReference type="InterPro" id="IPR016024">
    <property type="entry name" value="ARM-type_fold"/>
</dbReference>
<reference evidence="1" key="1">
    <citation type="submission" date="2016-10" db="EMBL/GenBank/DDBJ databases">
        <authorList>
            <person name="Benchimol M."/>
            <person name="Almeida L.G."/>
            <person name="Vasconcelos A.T."/>
            <person name="Perreira-Neves A."/>
            <person name="Rosa I.A."/>
            <person name="Tasca T."/>
            <person name="Bogo M.R."/>
            <person name="de Souza W."/>
        </authorList>
    </citation>
    <scope>NUCLEOTIDE SEQUENCE [LARGE SCALE GENOMIC DNA]</scope>
    <source>
        <strain evidence="1">K</strain>
    </source>
</reference>
<gene>
    <name evidence="1" type="ORF">TRFO_11565</name>
</gene>
<organism evidence="1 2">
    <name type="scientific">Tritrichomonas foetus</name>
    <dbReference type="NCBI Taxonomy" id="1144522"/>
    <lineage>
        <taxon>Eukaryota</taxon>
        <taxon>Metamonada</taxon>
        <taxon>Parabasalia</taxon>
        <taxon>Tritrichomonadida</taxon>
        <taxon>Tritrichomonadidae</taxon>
        <taxon>Tritrichomonas</taxon>
    </lineage>
</organism>
<sequence length="1416" mass="162372">MGKALISLNSLSQAALKSTPPSEALQLVQSFRQELSLNWLNDYIRSNLPLDHLVKAWTNLIGLVDHSDVNVRVATFSAIGALIAMIGPVFPRVLTDSFKTAFPSFDFSPNKSVAVISSYLYLVNYLPFLLRTEFIESINIMPHFSSDISQFIQHIPHLVPLMKPFDSDFQKAFLRSLLVSFARSPNVSFNEAVLKMVKLNLPVLIDDTIDFLYSNGFIQSVLSIASTFLLDKEVSSSLSDKHKQLFEDEALKILKNPESQFSDVEKSCLIISSLLKEKKIEGLHELPFDSFPKHLHKFLIQIDPNLEKLKIDFENDSQIMKQSKLRALIHIDFEKDDSDFVLSIFEQFSRANEKGDTFTAFVDCFRLCFHKIKCKYIYSQKQTVADIIGRIILTKTDTWVEQNAIIELIGEINDEGALFMNDFEDTSINILLNCAISPYNKLSANAIQNLCKLATQDTLEIIIQFIYSCDLFDVKICQKILLILNSLINEFGHERFVQFNSLVKEMILFNFNLKIVGNGFALLRKIYFHADQDLANYGINWICALYRSYTQCELNLPNLVKKDDNNISVPNMLSIVETDIVSSDLLSKNTVTKSLFSIFKFLVQQEFGNAISVFPEMIQLNPNVIKLCHISYEQILKVLTECRTYKTAALACDEMKHDDKALIPFLVKIIDRILVDPDVSVPILASLFRMMSNNEVYEAKIKTKLNEAQYKLFQMKLKRGKFNLTQEQFNSLLISQLNINFIEAPIIIEDINNLDFNHLRFVFEHRELFEIKNPEIVKEISKMSFQKTITRGEYKIMASAHSENTENKNGNDCDVQETIPSLIPGLFFGKFPFCPALINSFFLHSELKISQELFHQSFERLLERLPDSVKYIKNAINYSIKFNLSIPDDTIIKLLNYQELLPVLITKVTIESKPVNNGNNQTSNVKQHIFKEILKILNADENTPLLLNVNSSDPNNVTLYDFAVILDTERQFSLIFRYHFELKKIWLKRLCFWIQRFSYSGDELKQFIQSIFEEISEIQSNLKILFILRLVHSFVFSLTKNSSTTKNFAQNPAVPFLESLFDFFEPIRNSDIDSLHIEISAIFNYVFLFIRPTQKIVSFFNDFDLKLKQNSVYLGPMTTSFVSASLSSFRMSKMGMHALLNSTFYSTKFIAMKALQILLHPSASMPSFCLFEMSMPLFFKIANNYKESKEFASVIAAIFQTALKHPNFHSIKSTFTPQAINVAFSIPPSSASFVYYEPVMSDLLKISKPSSQTNQVIQTFMGNVQKCDNCLYNIAQTYSDCIDWIISNEKLGNSAKNDRKITELKSKKVKHLQRFFQIAPNSTNRRLYLNSIFQQFEGFDRTYFVFAKVPMLGSNFLQSYVLLYEFLRSCTKEEKERCVSLVNNSADAFPSEKVVEALKNLINGKIMEGAVIASGC</sequence>
<name>A0A1J4J4Z5_9EUKA</name>